<name>A0AAX6GSJ8_IRIPA</name>
<dbReference type="AlphaFoldDB" id="A0AAX6GSJ8"/>
<proteinExistence type="predicted"/>
<evidence type="ECO:0000313" key="2">
    <source>
        <dbReference type="EMBL" id="KAJ6831699.1"/>
    </source>
</evidence>
<evidence type="ECO:0000256" key="1">
    <source>
        <dbReference type="SAM" id="MobiDB-lite"/>
    </source>
</evidence>
<reference evidence="2" key="2">
    <citation type="submission" date="2023-04" db="EMBL/GenBank/DDBJ databases">
        <authorList>
            <person name="Bruccoleri R.E."/>
            <person name="Oakeley E.J."/>
            <person name="Faust A.-M."/>
            <person name="Dessus-Babus S."/>
            <person name="Altorfer M."/>
            <person name="Burckhardt D."/>
            <person name="Oertli M."/>
            <person name="Naumann U."/>
            <person name="Petersen F."/>
            <person name="Wong J."/>
        </authorList>
    </citation>
    <scope>NUCLEOTIDE SEQUENCE</scope>
    <source>
        <strain evidence="2">GSM-AAB239-AS_SAM_17_03QT</strain>
        <tissue evidence="2">Leaf</tissue>
    </source>
</reference>
<accession>A0AAX6GSJ8</accession>
<keyword evidence="3" id="KW-1185">Reference proteome</keyword>
<comment type="caution">
    <text evidence="2">The sequence shown here is derived from an EMBL/GenBank/DDBJ whole genome shotgun (WGS) entry which is preliminary data.</text>
</comment>
<feature type="compositionally biased region" description="Gly residues" evidence="1">
    <location>
        <begin position="7"/>
        <end position="21"/>
    </location>
</feature>
<reference evidence="2" key="1">
    <citation type="journal article" date="2023" name="GigaByte">
        <title>Genome assembly of the bearded iris, Iris pallida Lam.</title>
        <authorList>
            <person name="Bruccoleri R.E."/>
            <person name="Oakeley E.J."/>
            <person name="Faust A.M.E."/>
            <person name="Altorfer M."/>
            <person name="Dessus-Babus S."/>
            <person name="Burckhardt D."/>
            <person name="Oertli M."/>
            <person name="Naumann U."/>
            <person name="Petersen F."/>
            <person name="Wong J."/>
        </authorList>
    </citation>
    <scope>NUCLEOTIDE SEQUENCE</scope>
    <source>
        <strain evidence="2">GSM-AAB239-AS_SAM_17_03QT</strain>
    </source>
</reference>
<gene>
    <name evidence="2" type="ORF">M6B38_348010</name>
</gene>
<dbReference type="Proteomes" id="UP001140949">
    <property type="component" value="Unassembled WGS sequence"/>
</dbReference>
<dbReference type="EMBL" id="JANAVB010016599">
    <property type="protein sequence ID" value="KAJ6831699.1"/>
    <property type="molecule type" value="Genomic_DNA"/>
</dbReference>
<sequence length="82" mass="8097">MAMSVVGGAGEDLGSGKGGDTSGPRCTGARRTSGCSATVLPEFENGTAGAAAGHVSDGAHQVVALADRSRHAVLDERDRVAC</sequence>
<organism evidence="2 3">
    <name type="scientific">Iris pallida</name>
    <name type="common">Sweet iris</name>
    <dbReference type="NCBI Taxonomy" id="29817"/>
    <lineage>
        <taxon>Eukaryota</taxon>
        <taxon>Viridiplantae</taxon>
        <taxon>Streptophyta</taxon>
        <taxon>Embryophyta</taxon>
        <taxon>Tracheophyta</taxon>
        <taxon>Spermatophyta</taxon>
        <taxon>Magnoliopsida</taxon>
        <taxon>Liliopsida</taxon>
        <taxon>Asparagales</taxon>
        <taxon>Iridaceae</taxon>
        <taxon>Iridoideae</taxon>
        <taxon>Irideae</taxon>
        <taxon>Iris</taxon>
    </lineage>
</organism>
<feature type="region of interest" description="Disordered" evidence="1">
    <location>
        <begin position="1"/>
        <end position="32"/>
    </location>
</feature>
<evidence type="ECO:0000313" key="3">
    <source>
        <dbReference type="Proteomes" id="UP001140949"/>
    </source>
</evidence>
<protein>
    <submittedName>
        <fullName evidence="2">Mucin-5AC-like isoform X3</fullName>
    </submittedName>
</protein>